<dbReference type="EnsemblPlants" id="AET0Gv20061700.1">
    <property type="protein sequence ID" value="AET0Gv20061700.1"/>
    <property type="gene ID" value="AET0Gv20061700"/>
</dbReference>
<accession>A0A452XDQ8</accession>
<evidence type="ECO:0000313" key="1">
    <source>
        <dbReference type="EnsemblPlants" id="AET0Gv20061700.1"/>
    </source>
</evidence>
<reference evidence="2" key="2">
    <citation type="journal article" date="2017" name="Nat. Plants">
        <title>The Aegilops tauschii genome reveals multiple impacts of transposons.</title>
        <authorList>
            <person name="Zhao G."/>
            <person name="Zou C."/>
            <person name="Li K."/>
            <person name="Wang K."/>
            <person name="Li T."/>
            <person name="Gao L."/>
            <person name="Zhang X."/>
            <person name="Wang H."/>
            <person name="Yang Z."/>
            <person name="Liu X."/>
            <person name="Jiang W."/>
            <person name="Mao L."/>
            <person name="Kong X."/>
            <person name="Jiao Y."/>
            <person name="Jia J."/>
        </authorList>
    </citation>
    <scope>NUCLEOTIDE SEQUENCE [LARGE SCALE GENOMIC DNA]</scope>
    <source>
        <strain evidence="2">cv. AL8/78</strain>
    </source>
</reference>
<sequence length="48" mass="5689">IDHLWGSIESPFYEISAEKAKEKKERQVVYLSPNRDEYYMIVAEILCP</sequence>
<dbReference type="Gramene" id="AET0Gv20061700.1">
    <property type="protein sequence ID" value="AET0Gv20061700.1"/>
    <property type="gene ID" value="AET0Gv20061700"/>
</dbReference>
<protein>
    <submittedName>
        <fullName evidence="1">Uncharacterized protein</fullName>
    </submittedName>
</protein>
<proteinExistence type="predicted"/>
<keyword evidence="2" id="KW-1185">Reference proteome</keyword>
<dbReference type="AlphaFoldDB" id="A0A452XDQ8"/>
<reference evidence="2" key="1">
    <citation type="journal article" date="2014" name="Science">
        <title>Ancient hybridizations among the ancestral genomes of bread wheat.</title>
        <authorList>
            <consortium name="International Wheat Genome Sequencing Consortium,"/>
            <person name="Marcussen T."/>
            <person name="Sandve S.R."/>
            <person name="Heier L."/>
            <person name="Spannagl M."/>
            <person name="Pfeifer M."/>
            <person name="Jakobsen K.S."/>
            <person name="Wulff B.B."/>
            <person name="Steuernagel B."/>
            <person name="Mayer K.F."/>
            <person name="Olsen O.A."/>
        </authorList>
    </citation>
    <scope>NUCLEOTIDE SEQUENCE [LARGE SCALE GENOMIC DNA]</scope>
    <source>
        <strain evidence="2">cv. AL8/78</strain>
    </source>
</reference>
<reference evidence="1" key="3">
    <citation type="submission" date="2019-03" db="UniProtKB">
        <authorList>
            <consortium name="EnsemblPlants"/>
        </authorList>
    </citation>
    <scope>IDENTIFICATION</scope>
</reference>
<name>A0A452XDQ8_AEGTS</name>
<organism evidence="1 2">
    <name type="scientific">Aegilops tauschii subsp. strangulata</name>
    <name type="common">Goatgrass</name>
    <dbReference type="NCBI Taxonomy" id="200361"/>
    <lineage>
        <taxon>Eukaryota</taxon>
        <taxon>Viridiplantae</taxon>
        <taxon>Streptophyta</taxon>
        <taxon>Embryophyta</taxon>
        <taxon>Tracheophyta</taxon>
        <taxon>Spermatophyta</taxon>
        <taxon>Magnoliopsida</taxon>
        <taxon>Liliopsida</taxon>
        <taxon>Poales</taxon>
        <taxon>Poaceae</taxon>
        <taxon>BOP clade</taxon>
        <taxon>Pooideae</taxon>
        <taxon>Triticodae</taxon>
        <taxon>Triticeae</taxon>
        <taxon>Triticinae</taxon>
        <taxon>Aegilops</taxon>
    </lineage>
</organism>
<dbReference type="Proteomes" id="UP000015105">
    <property type="component" value="Unassembled WGS sequence"/>
</dbReference>
<dbReference type="STRING" id="200361.A0A452XDQ8"/>
<evidence type="ECO:0000313" key="2">
    <source>
        <dbReference type="Proteomes" id="UP000015105"/>
    </source>
</evidence>